<evidence type="ECO:0008006" key="4">
    <source>
        <dbReference type="Google" id="ProtNLM"/>
    </source>
</evidence>
<keyword evidence="3" id="KW-1185">Reference proteome</keyword>
<evidence type="ECO:0000313" key="2">
    <source>
        <dbReference type="EMBL" id="KAF6471560.1"/>
    </source>
</evidence>
<name>A0A7J8HHL3_MOLMO</name>
<keyword evidence="1" id="KW-0732">Signal</keyword>
<sequence>MWYLSFSDWLILLSIILSRSLHVVSKGSFHLMALSFSRVCIQAEEGEMCRKPIHFFTAQECPKSLQLIFDWVPCGCLLCAPSWEWLLPLPPPSLGGVLLVCLDTPCLVSCGRHESSETPSL</sequence>
<comment type="caution">
    <text evidence="2">The sequence shown here is derived from an EMBL/GenBank/DDBJ whole genome shotgun (WGS) entry which is preliminary data.</text>
</comment>
<dbReference type="AlphaFoldDB" id="A0A7J8HHL3"/>
<dbReference type="Proteomes" id="UP000550707">
    <property type="component" value="Unassembled WGS sequence"/>
</dbReference>
<reference evidence="2 3" key="1">
    <citation type="journal article" date="2020" name="Nature">
        <title>Six reference-quality genomes reveal evolution of bat adaptations.</title>
        <authorList>
            <person name="Jebb D."/>
            <person name="Huang Z."/>
            <person name="Pippel M."/>
            <person name="Hughes G.M."/>
            <person name="Lavrichenko K."/>
            <person name="Devanna P."/>
            <person name="Winkler S."/>
            <person name="Jermiin L.S."/>
            <person name="Skirmuntt E.C."/>
            <person name="Katzourakis A."/>
            <person name="Burkitt-Gray L."/>
            <person name="Ray D.A."/>
            <person name="Sullivan K.A.M."/>
            <person name="Roscito J.G."/>
            <person name="Kirilenko B.M."/>
            <person name="Davalos L.M."/>
            <person name="Corthals A.P."/>
            <person name="Power M.L."/>
            <person name="Jones G."/>
            <person name="Ransome R.D."/>
            <person name="Dechmann D.K.N."/>
            <person name="Locatelli A.G."/>
            <person name="Puechmaille S.J."/>
            <person name="Fedrigo O."/>
            <person name="Jarvis E.D."/>
            <person name="Hiller M."/>
            <person name="Vernes S.C."/>
            <person name="Myers E.W."/>
            <person name="Teeling E.C."/>
        </authorList>
    </citation>
    <scope>NUCLEOTIDE SEQUENCE [LARGE SCALE GENOMIC DNA]</scope>
    <source>
        <strain evidence="2">MMolMol1</strain>
        <tissue evidence="2">Muscle</tissue>
    </source>
</reference>
<feature type="signal peptide" evidence="1">
    <location>
        <begin position="1"/>
        <end position="20"/>
    </location>
</feature>
<accession>A0A7J8HHL3</accession>
<gene>
    <name evidence="2" type="ORF">HJG59_010949</name>
</gene>
<organism evidence="2 3">
    <name type="scientific">Molossus molossus</name>
    <name type="common">Pallas' mastiff bat</name>
    <name type="synonym">Vespertilio molossus</name>
    <dbReference type="NCBI Taxonomy" id="27622"/>
    <lineage>
        <taxon>Eukaryota</taxon>
        <taxon>Metazoa</taxon>
        <taxon>Chordata</taxon>
        <taxon>Craniata</taxon>
        <taxon>Vertebrata</taxon>
        <taxon>Euteleostomi</taxon>
        <taxon>Mammalia</taxon>
        <taxon>Eutheria</taxon>
        <taxon>Laurasiatheria</taxon>
        <taxon>Chiroptera</taxon>
        <taxon>Yangochiroptera</taxon>
        <taxon>Molossidae</taxon>
        <taxon>Molossus</taxon>
    </lineage>
</organism>
<dbReference type="EMBL" id="JACASF010000006">
    <property type="protein sequence ID" value="KAF6471560.1"/>
    <property type="molecule type" value="Genomic_DNA"/>
</dbReference>
<evidence type="ECO:0000256" key="1">
    <source>
        <dbReference type="SAM" id="SignalP"/>
    </source>
</evidence>
<protein>
    <recommendedName>
        <fullName evidence="4">Secreted protein</fullName>
    </recommendedName>
</protein>
<feature type="chain" id="PRO_5029574302" description="Secreted protein" evidence="1">
    <location>
        <begin position="21"/>
        <end position="121"/>
    </location>
</feature>
<evidence type="ECO:0000313" key="3">
    <source>
        <dbReference type="Proteomes" id="UP000550707"/>
    </source>
</evidence>
<proteinExistence type="predicted"/>